<dbReference type="GO" id="GO:0004197">
    <property type="term" value="F:cysteine-type endopeptidase activity"/>
    <property type="evidence" value="ECO:0007669"/>
    <property type="project" value="InterPro"/>
</dbReference>
<evidence type="ECO:0000256" key="1">
    <source>
        <dbReference type="ARBA" id="ARBA00000451"/>
    </source>
</evidence>
<dbReference type="InterPro" id="IPR011990">
    <property type="entry name" value="TPR-like_helical_dom_sf"/>
</dbReference>
<feature type="domain" description="Peptidase C50" evidence="6">
    <location>
        <begin position="1836"/>
        <end position="1935"/>
    </location>
</feature>
<feature type="compositionally biased region" description="Polar residues" evidence="5">
    <location>
        <begin position="59"/>
        <end position="77"/>
    </location>
</feature>
<accession>A0AAN6S6M0</accession>
<feature type="compositionally biased region" description="Basic and acidic residues" evidence="5">
    <location>
        <begin position="39"/>
        <end position="49"/>
    </location>
</feature>
<feature type="compositionally biased region" description="Polar residues" evidence="5">
    <location>
        <begin position="125"/>
        <end position="146"/>
    </location>
</feature>
<evidence type="ECO:0000259" key="6">
    <source>
        <dbReference type="PROSITE" id="PS51700"/>
    </source>
</evidence>
<evidence type="ECO:0000256" key="2">
    <source>
        <dbReference type="ARBA" id="ARBA00012489"/>
    </source>
</evidence>
<dbReference type="EC" id="3.4.22.49" evidence="2"/>
<dbReference type="InterPro" id="IPR005314">
    <property type="entry name" value="Peptidase_C50"/>
</dbReference>
<comment type="catalytic activity">
    <reaction evidence="1">
        <text>All bonds known to be hydrolyzed by this endopeptidase have arginine in P1 and an acidic residue in P4. P6 is often occupied by an acidic residue or by a hydroxy-amino-acid residue, the phosphorylation of which enhances cleavage.</text>
        <dbReference type="EC" id="3.4.22.49"/>
    </reaction>
</comment>
<feature type="region of interest" description="Disordered" evidence="5">
    <location>
        <begin position="89"/>
        <end position="109"/>
    </location>
</feature>
<dbReference type="GO" id="GO:0005634">
    <property type="term" value="C:nucleus"/>
    <property type="evidence" value="ECO:0007669"/>
    <property type="project" value="InterPro"/>
</dbReference>
<dbReference type="GO" id="GO:0072686">
    <property type="term" value="C:mitotic spindle"/>
    <property type="evidence" value="ECO:0007669"/>
    <property type="project" value="TreeGrafter"/>
</dbReference>
<organism evidence="7 8">
    <name type="scientific">Diplogelasinospora grovesii</name>
    <dbReference type="NCBI Taxonomy" id="303347"/>
    <lineage>
        <taxon>Eukaryota</taxon>
        <taxon>Fungi</taxon>
        <taxon>Dikarya</taxon>
        <taxon>Ascomycota</taxon>
        <taxon>Pezizomycotina</taxon>
        <taxon>Sordariomycetes</taxon>
        <taxon>Sordariomycetidae</taxon>
        <taxon>Sordariales</taxon>
        <taxon>Diplogelasinosporaceae</taxon>
        <taxon>Diplogelasinospora</taxon>
    </lineage>
</organism>
<keyword evidence="8" id="KW-1185">Reference proteome</keyword>
<dbReference type="Pfam" id="PF03568">
    <property type="entry name" value="Separin_C"/>
    <property type="match status" value="1"/>
</dbReference>
<evidence type="ECO:0000313" key="7">
    <source>
        <dbReference type="EMBL" id="KAK3942394.1"/>
    </source>
</evidence>
<proteinExistence type="predicted"/>
<feature type="compositionally biased region" description="Basic residues" evidence="5">
    <location>
        <begin position="1241"/>
        <end position="1257"/>
    </location>
</feature>
<dbReference type="EMBL" id="MU853774">
    <property type="protein sequence ID" value="KAK3942394.1"/>
    <property type="molecule type" value="Genomic_DNA"/>
</dbReference>
<feature type="region of interest" description="Disordered" evidence="5">
    <location>
        <begin position="39"/>
        <end position="77"/>
    </location>
</feature>
<keyword evidence="4" id="KW-0159">Chromosome partition</keyword>
<dbReference type="InterPro" id="IPR030397">
    <property type="entry name" value="SEPARIN_core_dom"/>
</dbReference>
<reference evidence="8" key="1">
    <citation type="journal article" date="2023" name="Mol. Phylogenet. Evol.">
        <title>Genome-scale phylogeny and comparative genomics of the fungal order Sordariales.</title>
        <authorList>
            <person name="Hensen N."/>
            <person name="Bonometti L."/>
            <person name="Westerberg I."/>
            <person name="Brannstrom I.O."/>
            <person name="Guillou S."/>
            <person name="Cros-Aarteil S."/>
            <person name="Calhoun S."/>
            <person name="Haridas S."/>
            <person name="Kuo A."/>
            <person name="Mondo S."/>
            <person name="Pangilinan J."/>
            <person name="Riley R."/>
            <person name="LaButti K."/>
            <person name="Andreopoulos B."/>
            <person name="Lipzen A."/>
            <person name="Chen C."/>
            <person name="Yan M."/>
            <person name="Daum C."/>
            <person name="Ng V."/>
            <person name="Clum A."/>
            <person name="Steindorff A."/>
            <person name="Ohm R.A."/>
            <person name="Martin F."/>
            <person name="Silar P."/>
            <person name="Natvig D.O."/>
            <person name="Lalanne C."/>
            <person name="Gautier V."/>
            <person name="Ament-Velasquez S.L."/>
            <person name="Kruys A."/>
            <person name="Hutchinson M.I."/>
            <person name="Powell A.J."/>
            <person name="Barry K."/>
            <person name="Miller A.N."/>
            <person name="Grigoriev I.V."/>
            <person name="Debuchy R."/>
            <person name="Gladieux P."/>
            <person name="Hiltunen Thoren M."/>
            <person name="Johannesson H."/>
        </authorList>
    </citation>
    <scope>NUCLEOTIDE SEQUENCE [LARGE SCALE GENOMIC DNA]</scope>
    <source>
        <strain evidence="8">CBS 340.73</strain>
    </source>
</reference>
<dbReference type="GO" id="GO:0006508">
    <property type="term" value="P:proteolysis"/>
    <property type="evidence" value="ECO:0007669"/>
    <property type="project" value="InterPro"/>
</dbReference>
<gene>
    <name evidence="7" type="ORF">QBC46DRAFT_426996</name>
</gene>
<dbReference type="GO" id="GO:0051307">
    <property type="term" value="P:meiotic chromosome separation"/>
    <property type="evidence" value="ECO:0007669"/>
    <property type="project" value="TreeGrafter"/>
</dbReference>
<dbReference type="GO" id="GO:0005737">
    <property type="term" value="C:cytoplasm"/>
    <property type="evidence" value="ECO:0007669"/>
    <property type="project" value="TreeGrafter"/>
</dbReference>
<feature type="region of interest" description="Disordered" evidence="5">
    <location>
        <begin position="1237"/>
        <end position="1269"/>
    </location>
</feature>
<dbReference type="PANTHER" id="PTHR12792:SF0">
    <property type="entry name" value="SEPARIN"/>
    <property type="match status" value="1"/>
</dbReference>
<dbReference type="PROSITE" id="PS51700">
    <property type="entry name" value="SEPARIN"/>
    <property type="match status" value="1"/>
</dbReference>
<feature type="compositionally biased region" description="Pro residues" evidence="5">
    <location>
        <begin position="97"/>
        <end position="106"/>
    </location>
</feature>
<comment type="caution">
    <text evidence="7">The sequence shown here is derived from an EMBL/GenBank/DDBJ whole genome shotgun (WGS) entry which is preliminary data.</text>
</comment>
<dbReference type="Proteomes" id="UP001303473">
    <property type="component" value="Unassembled WGS sequence"/>
</dbReference>
<dbReference type="SUPFAM" id="SSF48452">
    <property type="entry name" value="TPR-like"/>
    <property type="match status" value="1"/>
</dbReference>
<name>A0AAN6S6M0_9PEZI</name>
<feature type="region of interest" description="Disordered" evidence="5">
    <location>
        <begin position="121"/>
        <end position="146"/>
    </location>
</feature>
<protein>
    <recommendedName>
        <fullName evidence="2">separase</fullName>
        <ecNumber evidence="2">3.4.22.49</ecNumber>
    </recommendedName>
</protein>
<evidence type="ECO:0000256" key="4">
    <source>
        <dbReference type="ARBA" id="ARBA00022829"/>
    </source>
</evidence>
<evidence type="ECO:0000256" key="5">
    <source>
        <dbReference type="SAM" id="MobiDB-lite"/>
    </source>
</evidence>
<feature type="compositionally biased region" description="Low complexity" evidence="5">
    <location>
        <begin position="1258"/>
        <end position="1269"/>
    </location>
</feature>
<evidence type="ECO:0000256" key="3">
    <source>
        <dbReference type="ARBA" id="ARBA00022801"/>
    </source>
</evidence>
<dbReference type="PANTHER" id="PTHR12792">
    <property type="entry name" value="EXTRA SPINDLE POLES 1-RELATED"/>
    <property type="match status" value="1"/>
</dbReference>
<keyword evidence="3" id="KW-0378">Hydrolase</keyword>
<sequence>MTSLLPQADAVRSAVSSVTTCSSTTVVLLKDLLLPKEDQTQTRADDTRAVSRAKATRPKANTTKPTSKSTAADNNGLSAKEKAALATQALGDAARPSAPPPPPSPPKRLCQEGELVKAATRNALRRSSSAPMTPLQPRSLNRQSPSNLLATVESLRLLQGSGKTGMSALHAIKELRILKRRKPTKTPTSEPKTATQAFTDILDFGEITTQAIRILSATKRPSYIEAALPYLGQENSSSPINLFLRWAQESGADLAKIARQMETTAQCLLSLAPSISNREDALGAESRLNISPKSALELQALGLEARLHWWRLAKHQGDVDKELMLPFSRYLGAYIRRSQDNNGRPAYATCVKAFERIHQQLRAQKLQASGGSKYPLAVVYQTLASLARESGTLSDAVKWAIKLRACVDPKVESVAKNCSAAAQLLSLQLREPAQYLQDDGLLGEVLAGIQGPLRGDTGELDELLANVCLVRKSAMNLLVGQTTCRKWEGFAAVKEQLETLILQCPRFCLRWLGKPPGPKSATKDYLRYEQRRQLLHQSLRQTLDSAFMTIKTRIDQDRLAWDLMDSILHDCATLLEYMGDLANPDASTSYHVKISHFYYLQYNTLRQQSTDARDAAPLRALRRSVEYVKHRSGQEKEKAQLTLKLERMAELCRSLGRVDEALSALQAIRNSLVEDGVLESVGRALATEPPATAWTCHSKADSLSRTLSSISKMEQIWIDWTVDLSEAEQAAALEHRLHFVLLGGGSVKKPTEAITLEHPTVDALLRIYIPTRFPIRRLRVLLRLLCSTVGNADKPAEIRTIARDAMQVDERHGDFGQDSSLARFLPHMRAFYISVTELLDACSNLDRLQQSLSAWRTILSACQTRTELESSIDDIPILLDHLQSVADFLRMKGQDNMLATVLQLATDITSVAEGPKPEDLIHHSSSLALQYVRLGQSSKAEQVFSRAQEYLMVRRETLPGDAVAGFHLSFSEYLLANGNYSKADEHLSQARVAFASDASSLQKLTRTRKKHLLTYTSYLHSLVALEKGDSHHALIYSRESVKALFQDWIKLESQLAAKSPADESTTEDASMDMTTTMTTTEYRGDGWALNAGPEFWRLCNCLCRNTLRLSCIYAHLGMFQETMYYAEQAQKIAQTANSQAYLAQCAAWMGYVSAKAADKEKSFGLVEEALGLLPADDHSFSSALLACQMSSVYQDLKVPERASFLMAKAEAVIDNFKQPSDATTLEDKMASLKIEEEKPKPTRGRRAAVKAPAKKAPARGARTTKSTKAAPAVVPKQQVAIVEDAHISKLRVSIVVQKAVSMLSKREWAAALAVLGEVKGVSNTSAEQQIAMAASLLGMSMDQMAHDPVFGVIQDSTISFPAIAAASHVADRSSLKSSPPKKKGGAGVATKEPAVQVYVENLREAQEYLLEAYAVATQTADPSVVRKISAMLQSVGLFLSATSAKAARPTTTTAFGNSGHFHTLYSVELTRNLTWRRERKALMMEKSLPKIDGNEWPAVLTTPESSRRSSLGFSLDLNKFQRDYVDIIPQSWNVVSISLSETKHDLCITRLQPGHSPFILRLPLERASSRDADNEVFNFQQGKSELLEIIKLANETCHDARDMTVKGNKSAWWADREALDARLKDLLENIESIWLGGFRGIFSQQHVRRADLLARFHKSFLNVLDKHLPSRQQNNRRGKKTKRGAEGGGGGGCITAQQKVVVLDPRVLELFIGLGDATVEGIDFDEELTDLLYFVVDILQFHGERNAYDEIDFDSMVVETFDALQSYHHEVKTERGGEEKGHTILVLDKALHVFPWESLPCLQGSAVSRVPSLACLRRLITERKTEEGGEGHYVDGAKGTYILNPSADLKTTQQTFQQPLAVNLGKGWKGIVGRVPTEQEFENSLKESEVLLYFGHGSGAQYIRGRTIRRLEPGCKATVLLMGCSSAKLNEAGEGFEVYGPVWNYLMAGAPAVVGTLWDVTDRDIDRFAGRTFEEWGLMPRGTFQEGGMNRYKGRKGGQGEEEKQIKKKKIFLREKRKTWGD</sequence>
<evidence type="ECO:0000313" key="8">
    <source>
        <dbReference type="Proteomes" id="UP001303473"/>
    </source>
</evidence>
<feature type="region of interest" description="Disordered" evidence="5">
    <location>
        <begin position="1671"/>
        <end position="1690"/>
    </location>
</feature>
<dbReference type="GO" id="GO:0044732">
    <property type="term" value="C:mitotic spindle pole body"/>
    <property type="evidence" value="ECO:0007669"/>
    <property type="project" value="TreeGrafter"/>
</dbReference>